<evidence type="ECO:0000313" key="7">
    <source>
        <dbReference type="Proteomes" id="UP000054560"/>
    </source>
</evidence>
<comment type="cofactor">
    <cofactor evidence="1">
        <name>Mg(2+)</name>
        <dbReference type="ChEBI" id="CHEBI:18420"/>
    </cofactor>
</comment>
<dbReference type="AlphaFoldDB" id="A0A0L0F065"/>
<keyword evidence="5" id="KW-0460">Magnesium</keyword>
<dbReference type="STRING" id="667725.A0A0L0F065"/>
<dbReference type="PANTHER" id="PTHR46173">
    <property type="entry name" value="CCA TRNA NUCLEOTIDYLTRANSFERASE 1, MITOCHONDRIAL"/>
    <property type="match status" value="1"/>
</dbReference>
<dbReference type="RefSeq" id="XP_014143964.1">
    <property type="nucleotide sequence ID" value="XM_014288489.1"/>
</dbReference>
<keyword evidence="4" id="KW-0479">Metal-binding</keyword>
<reference evidence="6 7" key="1">
    <citation type="submission" date="2011-02" db="EMBL/GenBank/DDBJ databases">
        <title>The Genome Sequence of Sphaeroforma arctica JP610.</title>
        <authorList>
            <consortium name="The Broad Institute Genome Sequencing Platform"/>
            <person name="Russ C."/>
            <person name="Cuomo C."/>
            <person name="Young S.K."/>
            <person name="Zeng Q."/>
            <person name="Gargeya S."/>
            <person name="Alvarado L."/>
            <person name="Berlin A."/>
            <person name="Chapman S.B."/>
            <person name="Chen Z."/>
            <person name="Freedman E."/>
            <person name="Gellesch M."/>
            <person name="Goldberg J."/>
            <person name="Griggs A."/>
            <person name="Gujja S."/>
            <person name="Heilman E."/>
            <person name="Heiman D."/>
            <person name="Howarth C."/>
            <person name="Mehta T."/>
            <person name="Neiman D."/>
            <person name="Pearson M."/>
            <person name="Roberts A."/>
            <person name="Saif S."/>
            <person name="Shea T."/>
            <person name="Shenoy N."/>
            <person name="Sisk P."/>
            <person name="Stolte C."/>
            <person name="Sykes S."/>
            <person name="White J."/>
            <person name="Yandava C."/>
            <person name="Burger G."/>
            <person name="Gray M.W."/>
            <person name="Holland P.W.H."/>
            <person name="King N."/>
            <person name="Lang F.B.F."/>
            <person name="Roger A.J."/>
            <person name="Ruiz-Trillo I."/>
            <person name="Haas B."/>
            <person name="Nusbaum C."/>
            <person name="Birren B."/>
        </authorList>
    </citation>
    <scope>NUCLEOTIDE SEQUENCE [LARGE SCALE GENOMIC DNA]</scope>
    <source>
        <strain evidence="6 7">JP610</strain>
    </source>
</reference>
<dbReference type="eggNOG" id="KOG2159">
    <property type="taxonomic scope" value="Eukaryota"/>
</dbReference>
<keyword evidence="2" id="KW-0819">tRNA processing</keyword>
<evidence type="ECO:0000256" key="4">
    <source>
        <dbReference type="ARBA" id="ARBA00022723"/>
    </source>
</evidence>
<dbReference type="OrthoDB" id="445712at2759"/>
<dbReference type="EMBL" id="KQ252279">
    <property type="protein sequence ID" value="KNC70062.1"/>
    <property type="molecule type" value="Genomic_DNA"/>
</dbReference>
<keyword evidence="3" id="KW-0808">Transferase</keyword>
<dbReference type="GO" id="GO:1990180">
    <property type="term" value="P:mitochondrial tRNA 3'-end processing"/>
    <property type="evidence" value="ECO:0007669"/>
    <property type="project" value="TreeGrafter"/>
</dbReference>
<evidence type="ECO:0000256" key="5">
    <source>
        <dbReference type="ARBA" id="ARBA00022842"/>
    </source>
</evidence>
<dbReference type="Gene3D" id="1.10.3090.10">
    <property type="entry name" value="cca-adding enzyme, domain 2"/>
    <property type="match status" value="1"/>
</dbReference>
<dbReference type="SUPFAM" id="SSF81301">
    <property type="entry name" value="Nucleotidyltransferase"/>
    <property type="match status" value="1"/>
</dbReference>
<dbReference type="Gene3D" id="3.30.460.10">
    <property type="entry name" value="Beta Polymerase, domain 2"/>
    <property type="match status" value="1"/>
</dbReference>
<feature type="non-terminal residue" evidence="6">
    <location>
        <position position="112"/>
    </location>
</feature>
<dbReference type="GO" id="GO:0001680">
    <property type="term" value="P:tRNA 3'-terminal CCA addition"/>
    <property type="evidence" value="ECO:0007669"/>
    <property type="project" value="TreeGrafter"/>
</dbReference>
<evidence type="ECO:0000256" key="2">
    <source>
        <dbReference type="ARBA" id="ARBA00022694"/>
    </source>
</evidence>
<dbReference type="InterPro" id="IPR043519">
    <property type="entry name" value="NT_sf"/>
</dbReference>
<evidence type="ECO:0000256" key="3">
    <source>
        <dbReference type="ARBA" id="ARBA00022695"/>
    </source>
</evidence>
<dbReference type="PANTHER" id="PTHR46173:SF1">
    <property type="entry name" value="CCA TRNA NUCLEOTIDYLTRANSFERASE 1, MITOCHONDRIAL"/>
    <property type="match status" value="1"/>
</dbReference>
<evidence type="ECO:0000256" key="1">
    <source>
        <dbReference type="ARBA" id="ARBA00001946"/>
    </source>
</evidence>
<dbReference type="SUPFAM" id="SSF81891">
    <property type="entry name" value="Poly A polymerase C-terminal region-like"/>
    <property type="match status" value="1"/>
</dbReference>
<name>A0A0L0F065_9EUKA</name>
<dbReference type="GO" id="GO:0016779">
    <property type="term" value="F:nucleotidyltransferase activity"/>
    <property type="evidence" value="ECO:0007669"/>
    <property type="project" value="UniProtKB-KW"/>
</dbReference>
<accession>A0A0L0F065</accession>
<dbReference type="InterPro" id="IPR050264">
    <property type="entry name" value="Bact_CCA-adding_enz_type3_sf"/>
</dbReference>
<dbReference type="GO" id="GO:0000049">
    <property type="term" value="F:tRNA binding"/>
    <property type="evidence" value="ECO:0007669"/>
    <property type="project" value="TreeGrafter"/>
</dbReference>
<keyword evidence="3" id="KW-0548">Nucleotidyltransferase</keyword>
<dbReference type="GeneID" id="25917920"/>
<proteinExistence type="predicted"/>
<protein>
    <submittedName>
        <fullName evidence="6">Uncharacterized protein</fullName>
    </submittedName>
</protein>
<feature type="non-terminal residue" evidence="6">
    <location>
        <position position="1"/>
    </location>
</feature>
<organism evidence="6 7">
    <name type="scientific">Sphaeroforma arctica JP610</name>
    <dbReference type="NCBI Taxonomy" id="667725"/>
    <lineage>
        <taxon>Eukaryota</taxon>
        <taxon>Ichthyosporea</taxon>
        <taxon>Ichthyophonida</taxon>
        <taxon>Sphaeroforma</taxon>
    </lineage>
</organism>
<sequence>DLTVNAMFLGIDGELFDYYNGLAHLRARNVTFVGSASTRIQEDYLRILRFFRFHGRIAMNPYVPHDQATLDAITNYGEGLRQISGTYSSTRSLHCLVVIDGCIGCVWNELQF</sequence>
<evidence type="ECO:0000313" key="6">
    <source>
        <dbReference type="EMBL" id="KNC70062.1"/>
    </source>
</evidence>
<dbReference type="GO" id="GO:0046872">
    <property type="term" value="F:metal ion binding"/>
    <property type="evidence" value="ECO:0007669"/>
    <property type="project" value="UniProtKB-KW"/>
</dbReference>
<dbReference type="Proteomes" id="UP000054560">
    <property type="component" value="Unassembled WGS sequence"/>
</dbReference>
<keyword evidence="7" id="KW-1185">Reference proteome</keyword>
<dbReference type="GO" id="GO:0005739">
    <property type="term" value="C:mitochondrion"/>
    <property type="evidence" value="ECO:0007669"/>
    <property type="project" value="TreeGrafter"/>
</dbReference>
<gene>
    <name evidence="6" type="ORF">SARC_17416</name>
</gene>